<dbReference type="AlphaFoldDB" id="A0A0U3W316"/>
<organism evidence="6 7">
    <name type="scientific">Lentibacillus amyloliquefaciens</name>
    <dbReference type="NCBI Taxonomy" id="1472767"/>
    <lineage>
        <taxon>Bacteria</taxon>
        <taxon>Bacillati</taxon>
        <taxon>Bacillota</taxon>
        <taxon>Bacilli</taxon>
        <taxon>Bacillales</taxon>
        <taxon>Bacillaceae</taxon>
        <taxon>Lentibacillus</taxon>
    </lineage>
</organism>
<feature type="domain" description="Enoyl reductase (ER)" evidence="5">
    <location>
        <begin position="8"/>
        <end position="334"/>
    </location>
</feature>
<dbReference type="SUPFAM" id="SSF51735">
    <property type="entry name" value="NAD(P)-binding Rossmann-fold domains"/>
    <property type="match status" value="1"/>
</dbReference>
<dbReference type="GO" id="GO:0008270">
    <property type="term" value="F:zinc ion binding"/>
    <property type="evidence" value="ECO:0007669"/>
    <property type="project" value="InterPro"/>
</dbReference>
<dbReference type="Gene3D" id="3.40.50.720">
    <property type="entry name" value="NAD(P)-binding Rossmann-like Domain"/>
    <property type="match status" value="1"/>
</dbReference>
<keyword evidence="7" id="KW-1185">Reference proteome</keyword>
<evidence type="ECO:0000256" key="1">
    <source>
        <dbReference type="ARBA" id="ARBA00022723"/>
    </source>
</evidence>
<comment type="cofactor">
    <cofactor evidence="4">
        <name>Zn(2+)</name>
        <dbReference type="ChEBI" id="CHEBI:29105"/>
    </cofactor>
</comment>
<keyword evidence="1 4" id="KW-0479">Metal-binding</keyword>
<keyword evidence="3" id="KW-0560">Oxidoreductase</keyword>
<dbReference type="EMBL" id="CP013862">
    <property type="protein sequence ID" value="ALX47570.1"/>
    <property type="molecule type" value="Genomic_DNA"/>
</dbReference>
<reference evidence="6 7" key="1">
    <citation type="submission" date="2016-01" db="EMBL/GenBank/DDBJ databases">
        <title>Complete genome sequence of strain Lentibacillus amyloliquefaciens LAM0015T isolated from saline sediment.</title>
        <authorList>
            <person name="Wang J.-L."/>
            <person name="He M.-X."/>
        </authorList>
    </citation>
    <scope>NUCLEOTIDE SEQUENCE [LARGE SCALE GENOMIC DNA]</scope>
    <source>
        <strain evidence="6 7">LAM0015</strain>
    </source>
</reference>
<dbReference type="InterPro" id="IPR050129">
    <property type="entry name" value="Zn_alcohol_dh"/>
</dbReference>
<evidence type="ECO:0000256" key="2">
    <source>
        <dbReference type="ARBA" id="ARBA00022833"/>
    </source>
</evidence>
<gene>
    <name evidence="6" type="ORF">AOX59_02495</name>
</gene>
<evidence type="ECO:0000313" key="7">
    <source>
        <dbReference type="Proteomes" id="UP000050331"/>
    </source>
</evidence>
<dbReference type="GO" id="GO:0016491">
    <property type="term" value="F:oxidoreductase activity"/>
    <property type="evidence" value="ECO:0007669"/>
    <property type="project" value="UniProtKB-KW"/>
</dbReference>
<sequence length="340" mass="36864">MKALVYDGTKDLKLQEAPIPELQNDEVLIKVAYVGICGSDLVAWNGNYPRVTPPVTLGHEFSGVVEKVGSKVTKFNIGDPVVAEPLLSCGKCEACENGHYNQCGNLRLIGIDMDGGMADYVAVNEKQLFRIPSNVTLSAAALVEPLSVGVHMVKKSGVKPNQNVLIVGGGPIGLIAALVVRTYGANVYISEINPFRLEKAKELGFHTINPKEKSLEEQVVSLTDNKLFDLSFEVTGSLGGLNDCILSTKAGGIVVIAGVTQKSEVNIYEVIKRELNLVGTRVYTSDDYETALKLMEQKEFNAEDLITKQVSLENTQEEGFKAIEKGDPLVKVLINIENEV</sequence>
<dbReference type="PROSITE" id="PS00059">
    <property type="entry name" value="ADH_ZINC"/>
    <property type="match status" value="1"/>
</dbReference>
<dbReference type="InterPro" id="IPR020843">
    <property type="entry name" value="ER"/>
</dbReference>
<evidence type="ECO:0000259" key="5">
    <source>
        <dbReference type="SMART" id="SM00829"/>
    </source>
</evidence>
<dbReference type="InterPro" id="IPR002328">
    <property type="entry name" value="ADH_Zn_CS"/>
</dbReference>
<dbReference type="Pfam" id="PF00107">
    <property type="entry name" value="ADH_zinc_N"/>
    <property type="match status" value="1"/>
</dbReference>
<protein>
    <recommendedName>
        <fullName evidence="5">Enoyl reductase (ER) domain-containing protein</fullName>
    </recommendedName>
</protein>
<dbReference type="KEGG" id="lao:AOX59_02495"/>
<dbReference type="PANTHER" id="PTHR43401:SF2">
    <property type="entry name" value="L-THREONINE 3-DEHYDROGENASE"/>
    <property type="match status" value="1"/>
</dbReference>
<evidence type="ECO:0000256" key="3">
    <source>
        <dbReference type="ARBA" id="ARBA00023002"/>
    </source>
</evidence>
<proteinExistence type="inferred from homology"/>
<evidence type="ECO:0000256" key="4">
    <source>
        <dbReference type="RuleBase" id="RU361277"/>
    </source>
</evidence>
<dbReference type="InterPro" id="IPR013154">
    <property type="entry name" value="ADH-like_N"/>
</dbReference>
<dbReference type="InterPro" id="IPR036291">
    <property type="entry name" value="NAD(P)-bd_dom_sf"/>
</dbReference>
<dbReference type="SUPFAM" id="SSF50129">
    <property type="entry name" value="GroES-like"/>
    <property type="match status" value="1"/>
</dbReference>
<dbReference type="InterPro" id="IPR011032">
    <property type="entry name" value="GroES-like_sf"/>
</dbReference>
<dbReference type="Proteomes" id="UP000050331">
    <property type="component" value="Chromosome"/>
</dbReference>
<keyword evidence="2 4" id="KW-0862">Zinc</keyword>
<comment type="similarity">
    <text evidence="4">Belongs to the zinc-containing alcohol dehydrogenase family.</text>
</comment>
<dbReference type="PANTHER" id="PTHR43401">
    <property type="entry name" value="L-THREONINE 3-DEHYDROGENASE"/>
    <property type="match status" value="1"/>
</dbReference>
<dbReference type="RefSeq" id="WP_068441361.1">
    <property type="nucleotide sequence ID" value="NZ_CP013862.1"/>
</dbReference>
<dbReference type="SMART" id="SM00829">
    <property type="entry name" value="PKS_ER"/>
    <property type="match status" value="1"/>
</dbReference>
<accession>A0A0U3W316</accession>
<dbReference type="STRING" id="1472767.AOX59_02495"/>
<name>A0A0U3W316_9BACI</name>
<dbReference type="InterPro" id="IPR013149">
    <property type="entry name" value="ADH-like_C"/>
</dbReference>
<dbReference type="Gene3D" id="3.90.180.10">
    <property type="entry name" value="Medium-chain alcohol dehydrogenases, catalytic domain"/>
    <property type="match status" value="1"/>
</dbReference>
<evidence type="ECO:0000313" key="6">
    <source>
        <dbReference type="EMBL" id="ALX47570.1"/>
    </source>
</evidence>
<dbReference type="Pfam" id="PF08240">
    <property type="entry name" value="ADH_N"/>
    <property type="match status" value="1"/>
</dbReference>